<evidence type="ECO:0000256" key="4">
    <source>
        <dbReference type="ARBA" id="ARBA00022833"/>
    </source>
</evidence>
<organism evidence="13 14">
    <name type="scientific">Cottoperca gobio</name>
    <name type="common">Frogmouth</name>
    <name type="synonym">Aphritis gobio</name>
    <dbReference type="NCBI Taxonomy" id="56716"/>
    <lineage>
        <taxon>Eukaryota</taxon>
        <taxon>Metazoa</taxon>
        <taxon>Chordata</taxon>
        <taxon>Craniata</taxon>
        <taxon>Vertebrata</taxon>
        <taxon>Euteleostomi</taxon>
        <taxon>Actinopterygii</taxon>
        <taxon>Neopterygii</taxon>
        <taxon>Teleostei</taxon>
        <taxon>Neoteleostei</taxon>
        <taxon>Acanthomorphata</taxon>
        <taxon>Eupercaria</taxon>
        <taxon>Perciformes</taxon>
        <taxon>Notothenioidei</taxon>
        <taxon>Bovichtidae</taxon>
        <taxon>Cottoperca</taxon>
    </lineage>
</organism>
<feature type="zinc finger region" description="C3H1-type" evidence="10">
    <location>
        <begin position="807"/>
        <end position="834"/>
    </location>
</feature>
<evidence type="ECO:0000256" key="9">
    <source>
        <dbReference type="ARBA" id="ARBA00079564"/>
    </source>
</evidence>
<evidence type="ECO:0000256" key="8">
    <source>
        <dbReference type="ARBA" id="ARBA00071600"/>
    </source>
</evidence>
<dbReference type="RefSeq" id="XP_029286176.1">
    <property type="nucleotide sequence ID" value="XM_029430316.1"/>
</dbReference>
<dbReference type="CTD" id="23144"/>
<keyword evidence="1 10" id="KW-0479">Metal-binding</keyword>
<feature type="zinc finger region" description="C3H1-type" evidence="10">
    <location>
        <begin position="780"/>
        <end position="806"/>
    </location>
</feature>
<feature type="compositionally biased region" description="Low complexity" evidence="11">
    <location>
        <begin position="859"/>
        <end position="870"/>
    </location>
</feature>
<feature type="domain" description="C3H1-type" evidence="12">
    <location>
        <begin position="756"/>
        <end position="779"/>
    </location>
</feature>
<dbReference type="SMART" id="SM00356">
    <property type="entry name" value="ZnF_C3H1"/>
    <property type="match status" value="5"/>
</dbReference>
<feature type="region of interest" description="Disordered" evidence="11">
    <location>
        <begin position="314"/>
        <end position="356"/>
    </location>
</feature>
<feature type="compositionally biased region" description="Basic and acidic residues" evidence="11">
    <location>
        <begin position="922"/>
        <end position="937"/>
    </location>
</feature>
<feature type="domain" description="C3H1-type" evidence="12">
    <location>
        <begin position="835"/>
        <end position="857"/>
    </location>
</feature>
<evidence type="ECO:0000256" key="11">
    <source>
        <dbReference type="SAM" id="MobiDB-lite"/>
    </source>
</evidence>
<feature type="domain" description="C3H1-type" evidence="12">
    <location>
        <begin position="807"/>
        <end position="834"/>
    </location>
</feature>
<evidence type="ECO:0000256" key="7">
    <source>
        <dbReference type="ARBA" id="ARBA00064187"/>
    </source>
</evidence>
<evidence type="ECO:0000256" key="3">
    <source>
        <dbReference type="ARBA" id="ARBA00022771"/>
    </source>
</evidence>
<feature type="compositionally biased region" description="Low complexity" evidence="11">
    <location>
        <begin position="91"/>
        <end position="109"/>
    </location>
</feature>
<dbReference type="InterPro" id="IPR000571">
    <property type="entry name" value="Znf_CCCH"/>
</dbReference>
<dbReference type="Gene3D" id="3.30.1370.210">
    <property type="match status" value="1"/>
</dbReference>
<name>A0A6J2PLI0_COTGO</name>
<dbReference type="FunCoup" id="A0A6J2PLI0">
    <property type="interactions" value="1229"/>
</dbReference>
<feature type="compositionally biased region" description="Polar residues" evidence="11">
    <location>
        <begin position="76"/>
        <end position="88"/>
    </location>
</feature>
<dbReference type="Gene3D" id="4.10.1000.10">
    <property type="entry name" value="Zinc finger, CCCH-type"/>
    <property type="match status" value="2"/>
</dbReference>
<evidence type="ECO:0000256" key="6">
    <source>
        <dbReference type="ARBA" id="ARBA00057285"/>
    </source>
</evidence>
<gene>
    <name evidence="14" type="primary">zc3h3</name>
</gene>
<feature type="domain" description="C3H1-type" evidence="12">
    <location>
        <begin position="724"/>
        <end position="752"/>
    </location>
</feature>
<keyword evidence="2" id="KW-0677">Repeat</keyword>
<dbReference type="GeneID" id="115007447"/>
<dbReference type="OrthoDB" id="3247158at2759"/>
<feature type="zinc finger region" description="C3H1-type" evidence="10">
    <location>
        <begin position="756"/>
        <end position="779"/>
    </location>
</feature>
<dbReference type="GO" id="GO:0003677">
    <property type="term" value="F:DNA binding"/>
    <property type="evidence" value="ECO:0007669"/>
    <property type="project" value="UniProtKB-KW"/>
</dbReference>
<evidence type="ECO:0000313" key="14">
    <source>
        <dbReference type="RefSeq" id="XP_029286176.1"/>
    </source>
</evidence>
<feature type="compositionally biased region" description="Low complexity" evidence="11">
    <location>
        <begin position="334"/>
        <end position="347"/>
    </location>
</feature>
<feature type="region of interest" description="Disordered" evidence="11">
    <location>
        <begin position="855"/>
        <end position="943"/>
    </location>
</feature>
<protein>
    <recommendedName>
        <fullName evidence="8">Zinc finger CCCH domain-containing protein 3</fullName>
    </recommendedName>
    <alternativeName>
        <fullName evidence="9">Smad-interacting CPSF-like factor</fullName>
    </alternativeName>
</protein>
<evidence type="ECO:0000256" key="2">
    <source>
        <dbReference type="ARBA" id="ARBA00022737"/>
    </source>
</evidence>
<feature type="compositionally biased region" description="Low complexity" evidence="11">
    <location>
        <begin position="577"/>
        <end position="589"/>
    </location>
</feature>
<feature type="region of interest" description="Disordered" evidence="11">
    <location>
        <begin position="566"/>
        <end position="590"/>
    </location>
</feature>
<dbReference type="Pfam" id="PF00642">
    <property type="entry name" value="zf-CCCH"/>
    <property type="match status" value="2"/>
</dbReference>
<dbReference type="PANTHER" id="PTHR46156:SF1">
    <property type="entry name" value="ZINC FINGER CCCH DOMAIN-CONTAINING PROTEIN 3"/>
    <property type="match status" value="1"/>
</dbReference>
<dbReference type="PANTHER" id="PTHR46156">
    <property type="entry name" value="CCCH ZINGC FINGER"/>
    <property type="match status" value="1"/>
</dbReference>
<dbReference type="Proteomes" id="UP000504630">
    <property type="component" value="Chromosome 4"/>
</dbReference>
<evidence type="ECO:0000256" key="5">
    <source>
        <dbReference type="ARBA" id="ARBA00023125"/>
    </source>
</evidence>
<keyword evidence="3 10" id="KW-0863">Zinc-finger</keyword>
<feature type="zinc finger region" description="C3H1-type" evidence="10">
    <location>
        <begin position="724"/>
        <end position="752"/>
    </location>
</feature>
<dbReference type="GO" id="GO:0008270">
    <property type="term" value="F:zinc ion binding"/>
    <property type="evidence" value="ECO:0007669"/>
    <property type="project" value="UniProtKB-KW"/>
</dbReference>
<evidence type="ECO:0000313" key="13">
    <source>
        <dbReference type="Proteomes" id="UP000504630"/>
    </source>
</evidence>
<dbReference type="KEGG" id="cgob:115007447"/>
<feature type="domain" description="C3H1-type" evidence="12">
    <location>
        <begin position="780"/>
        <end position="806"/>
    </location>
</feature>
<dbReference type="GO" id="GO:0005634">
    <property type="term" value="C:nucleus"/>
    <property type="evidence" value="ECO:0007669"/>
    <property type="project" value="UniProtKB-ARBA"/>
</dbReference>
<proteinExistence type="predicted"/>
<keyword evidence="5" id="KW-0238">DNA-binding</keyword>
<evidence type="ECO:0000256" key="1">
    <source>
        <dbReference type="ARBA" id="ARBA00022723"/>
    </source>
</evidence>
<dbReference type="InterPro" id="IPR036855">
    <property type="entry name" value="Znf_CCCH_sf"/>
</dbReference>
<keyword evidence="4 10" id="KW-0862">Zinc</keyword>
<dbReference type="InParanoid" id="A0A6J2PLI0"/>
<evidence type="ECO:0000259" key="12">
    <source>
        <dbReference type="PROSITE" id="PS50103"/>
    </source>
</evidence>
<comment type="subunit">
    <text evidence="7">Interacts with SMAD1, SMAD3, SMAD4, CPSF2 and CPSF3.</text>
</comment>
<feature type="region of interest" description="Disordered" evidence="11">
    <location>
        <begin position="513"/>
        <end position="551"/>
    </location>
</feature>
<feature type="zinc finger region" description="C3H1-type" evidence="10">
    <location>
        <begin position="835"/>
        <end position="857"/>
    </location>
</feature>
<dbReference type="PROSITE" id="PS50103">
    <property type="entry name" value="ZF_C3H1"/>
    <property type="match status" value="5"/>
</dbReference>
<dbReference type="FunFam" id="4.10.1000.10:FF:000008">
    <property type="entry name" value="zinc finger CCCH domain-containing protein 3"/>
    <property type="match status" value="1"/>
</dbReference>
<accession>A0A6J2PLI0</accession>
<dbReference type="FunFam" id="4.10.1000.10:FF:000022">
    <property type="entry name" value="Zinc finger CCCH domain-containing protein 7"/>
    <property type="match status" value="1"/>
</dbReference>
<sequence length="943" mass="102593">MEEREALKRQIELLQNLINTHKSVHGDTPFARDEQMHSEAPTSARGRDHSTSVINPDGSRGRVYAPQSHGGWRKTYSLSNKNPQSSVGHPSASTSSSVRQSSFHSISHSTLLPSHSRGEESDRITTATLSSGIPQQKRKVLINSITGGVATEKPPTETLCKTGVALCQHEDKKEYFGSTGTSVQHETLRRQTRELQQRNESRHVVVPEKKVGGSSEVPSPVMANTSTGLQSIPQAKIKPSLMSKTSTETKPTITTTTPATLTTANTIAPLSALSKVAKQPSVNPTSHTSQSQVGASFLKKSKFTWIKSQKVGGVEPKQASSIPSPKGKAVAPTSVSKAGVASGSSPSFALGKKTPAKKLPRKLSSVNVAPKTSKYKWVSSSAGAQAKITRKSLSPKALFLSQRALEKGEATKKLRAAATPSSKIKKGIAGSSPNSSLSSRYRWKAGGWSTSAAVTGGATAAHRRSVFYWTSEKSNKGVKGALVVSPSVAQRTSLMPSSSPGGFKLRSRMKIIRKSPSSGGGPEKGTSPSAVKYSPRGRMHSYTRSPVGVRRTPSRELVSFGRHKLRRLSPTLSRTGPASSSHRSPASPRVFRTRYKMVTRPGSSTAHNLHYNPALSWRAKRIQSARSFLQSRMRAPHDRHPSSSQHWRGSSMCWIRGSLYRVSANKLSRTVASNMSINRTVRSFSTAQVSSTSPTFNRPYNSRHLASRAVQRSLAIIRNARQKKQQKQYCMYYNRFGKCNRGNSCPYIHDPDKVAVCTRFLRGTCKQADGTCPFSHKVAKEKMPVCSYFLKGICNNSDCPYSHVYVSRKAEVCEDFVRGYCPEGEKCKKKHTLVCPDFSKTGSCPRGARCKLQHRQQAKRSASNASSTAAKRARSKEPSKRPRLSVVMPQGSQAAPGTPTKGPLALPSFISLSSSPEEADAPDTRPAETSQVKEKKLQIKPRL</sequence>
<keyword evidence="13" id="KW-1185">Reference proteome</keyword>
<comment type="function">
    <text evidence="6">Required for the export of polyadenylated mRNAs from the nucleus. Enhances ACVR1B-induced SMAD-dependent transcription. Binds to single-stranded DNA but not to double-stranded DNA in vitro. Involved in RNA cleavage.</text>
</comment>
<evidence type="ECO:0000256" key="10">
    <source>
        <dbReference type="PROSITE-ProRule" id="PRU00723"/>
    </source>
</evidence>
<reference evidence="14" key="1">
    <citation type="submission" date="2025-08" db="UniProtKB">
        <authorList>
            <consortium name="RefSeq"/>
        </authorList>
    </citation>
    <scope>IDENTIFICATION</scope>
</reference>
<dbReference type="AlphaFoldDB" id="A0A6J2PLI0"/>
<dbReference type="SUPFAM" id="SSF90229">
    <property type="entry name" value="CCCH zinc finger"/>
    <property type="match status" value="2"/>
</dbReference>
<feature type="region of interest" description="Disordered" evidence="11">
    <location>
        <begin position="24"/>
        <end position="123"/>
    </location>
</feature>